<dbReference type="Proteomes" id="UP000626109">
    <property type="component" value="Unassembled WGS sequence"/>
</dbReference>
<accession>A0A813D817</accession>
<feature type="compositionally biased region" description="Low complexity" evidence="1">
    <location>
        <begin position="34"/>
        <end position="85"/>
    </location>
</feature>
<dbReference type="EMBL" id="CAJNNW010028504">
    <property type="protein sequence ID" value="CAE8696421.1"/>
    <property type="molecule type" value="Genomic_DNA"/>
</dbReference>
<evidence type="ECO:0000313" key="3">
    <source>
        <dbReference type="EMBL" id="CAE8696421.1"/>
    </source>
</evidence>
<gene>
    <name evidence="2" type="ORF">PGLA1383_LOCUS3481</name>
    <name evidence="3" type="ORF">PGLA2088_LOCUS29826</name>
</gene>
<comment type="caution">
    <text evidence="2">The sequence shown here is derived from an EMBL/GenBank/DDBJ whole genome shotgun (WGS) entry which is preliminary data.</text>
</comment>
<name>A0A813D817_POLGL</name>
<organism evidence="2 4">
    <name type="scientific">Polarella glacialis</name>
    <name type="common">Dinoflagellate</name>
    <dbReference type="NCBI Taxonomy" id="89957"/>
    <lineage>
        <taxon>Eukaryota</taxon>
        <taxon>Sar</taxon>
        <taxon>Alveolata</taxon>
        <taxon>Dinophyceae</taxon>
        <taxon>Suessiales</taxon>
        <taxon>Suessiaceae</taxon>
        <taxon>Polarella</taxon>
    </lineage>
</organism>
<sequence length="309" mass="33210">MKKQLKLTESRNDRGYESKQQCNRRTKSGQTAINENNKQNKTTTTTATTTTATTKTQATTATTNTTNRQQQQQRQKSNENNNNNNKTEKRKQTKAETSPSILPSVKLYPPKTRAARLRSIGPRGPGPSHSLAPCETQTCALCDKKVAYSGFTAISRRILDFSKHLLVLQAETRLDKVAGAASAARAVTLSCSGTLVSATSVFKIAAKLVKCGGLMVTVPPLSLAVWLYSEPACLAALMQGLSLGNKKVRNAADLTSRSWLVLPKTSLVSSPKSLASTSPTVARDLFLVASAAAAAPLVSMMGRKVHVLH</sequence>
<dbReference type="AlphaFoldDB" id="A0A813D817"/>
<dbReference type="EMBL" id="CAJNNV010001224">
    <property type="protein sequence ID" value="CAE8584549.1"/>
    <property type="molecule type" value="Genomic_DNA"/>
</dbReference>
<evidence type="ECO:0000313" key="2">
    <source>
        <dbReference type="EMBL" id="CAE8584549.1"/>
    </source>
</evidence>
<keyword evidence="4" id="KW-1185">Reference proteome</keyword>
<proteinExistence type="predicted"/>
<protein>
    <submittedName>
        <fullName evidence="2">Uncharacterized protein</fullName>
    </submittedName>
</protein>
<evidence type="ECO:0000313" key="4">
    <source>
        <dbReference type="Proteomes" id="UP000654075"/>
    </source>
</evidence>
<evidence type="ECO:0000256" key="1">
    <source>
        <dbReference type="SAM" id="MobiDB-lite"/>
    </source>
</evidence>
<dbReference type="Proteomes" id="UP000654075">
    <property type="component" value="Unassembled WGS sequence"/>
</dbReference>
<reference evidence="2" key="1">
    <citation type="submission" date="2021-02" db="EMBL/GenBank/DDBJ databases">
        <authorList>
            <person name="Dougan E. K."/>
            <person name="Rhodes N."/>
            <person name="Thang M."/>
            <person name="Chan C."/>
        </authorList>
    </citation>
    <scope>NUCLEOTIDE SEQUENCE</scope>
</reference>
<feature type="region of interest" description="Disordered" evidence="1">
    <location>
        <begin position="1"/>
        <end position="106"/>
    </location>
</feature>
<feature type="compositionally biased region" description="Basic and acidic residues" evidence="1">
    <location>
        <begin position="1"/>
        <end position="17"/>
    </location>
</feature>